<organism evidence="3 4">
    <name type="scientific">Panagrolaimus davidi</name>
    <dbReference type="NCBI Taxonomy" id="227884"/>
    <lineage>
        <taxon>Eukaryota</taxon>
        <taxon>Metazoa</taxon>
        <taxon>Ecdysozoa</taxon>
        <taxon>Nematoda</taxon>
        <taxon>Chromadorea</taxon>
        <taxon>Rhabditida</taxon>
        <taxon>Tylenchina</taxon>
        <taxon>Panagrolaimomorpha</taxon>
        <taxon>Panagrolaimoidea</taxon>
        <taxon>Panagrolaimidae</taxon>
        <taxon>Panagrolaimus</taxon>
    </lineage>
</organism>
<feature type="region of interest" description="Disordered" evidence="2">
    <location>
        <begin position="266"/>
        <end position="296"/>
    </location>
</feature>
<reference evidence="4" key="1">
    <citation type="submission" date="2022-11" db="UniProtKB">
        <authorList>
            <consortium name="WormBaseParasite"/>
        </authorList>
    </citation>
    <scope>IDENTIFICATION</scope>
</reference>
<dbReference type="WBParaSite" id="PDA_v2.g1442.t1">
    <property type="protein sequence ID" value="PDA_v2.g1442.t1"/>
    <property type="gene ID" value="PDA_v2.g1442"/>
</dbReference>
<dbReference type="AlphaFoldDB" id="A0A914P8Q6"/>
<feature type="region of interest" description="Disordered" evidence="2">
    <location>
        <begin position="1"/>
        <end position="58"/>
    </location>
</feature>
<feature type="compositionally biased region" description="Low complexity" evidence="2">
    <location>
        <begin position="269"/>
        <end position="280"/>
    </location>
</feature>
<proteinExistence type="predicted"/>
<sequence>MKFENFQLETERDSWKERNRFGGKRETDPDAEVTTLRKENERLRRESKNLSRTLENQKHRIDDLEKTLTKRNSTLQNKESVENWEEKKKIERTLANLKKRLEEAGIREAELVERLERREKHIEQISREQGGRNYDSDRLQQIVRVLKTEKEGFDQREINMKQEIELWKERGKETMGRWDQSLKENRLLKARLERLSKKVEELEAAHQIAQHPHVSFPSPPKQQQQPHYSPPKPPVIILKHSIHTQTTPIPSPSPTRETIRYITVPQPTPLSLPISPSTTSRGGPLETIQESPSSSTLEDKAEILKLRKQTRLFELRITELQEEIEETQKRYDNLRESYTKVVRVDRERLKDTEKIAAISVLRDKLVAKDKEIDFQRRRINDLERKIFHFENR</sequence>
<feature type="coiled-coil region" evidence="1">
    <location>
        <begin position="365"/>
        <end position="392"/>
    </location>
</feature>
<evidence type="ECO:0000313" key="4">
    <source>
        <dbReference type="WBParaSite" id="PDA_v2.g1442.t1"/>
    </source>
</evidence>
<dbReference type="Proteomes" id="UP000887578">
    <property type="component" value="Unplaced"/>
</dbReference>
<accession>A0A914P8Q6</accession>
<protein>
    <submittedName>
        <fullName evidence="4">Uncharacterized protein</fullName>
    </submittedName>
</protein>
<evidence type="ECO:0000256" key="1">
    <source>
        <dbReference type="SAM" id="Coils"/>
    </source>
</evidence>
<keyword evidence="1" id="KW-0175">Coiled coil</keyword>
<feature type="compositionally biased region" description="Basic and acidic residues" evidence="2">
    <location>
        <begin position="1"/>
        <end position="28"/>
    </location>
</feature>
<evidence type="ECO:0000256" key="2">
    <source>
        <dbReference type="SAM" id="MobiDB-lite"/>
    </source>
</evidence>
<feature type="coiled-coil region" evidence="1">
    <location>
        <begin position="303"/>
        <end position="337"/>
    </location>
</feature>
<keyword evidence="3" id="KW-1185">Reference proteome</keyword>
<feature type="compositionally biased region" description="Basic and acidic residues" evidence="2">
    <location>
        <begin position="35"/>
        <end position="58"/>
    </location>
</feature>
<feature type="region of interest" description="Disordered" evidence="2">
    <location>
        <begin position="203"/>
        <end position="234"/>
    </location>
</feature>
<evidence type="ECO:0000313" key="3">
    <source>
        <dbReference type="Proteomes" id="UP000887578"/>
    </source>
</evidence>
<name>A0A914P8Q6_9BILA</name>